<dbReference type="eggNOG" id="KOG1198">
    <property type="taxonomic scope" value="Eukaryota"/>
</dbReference>
<dbReference type="InterPro" id="IPR020843">
    <property type="entry name" value="ER"/>
</dbReference>
<dbReference type="InParanoid" id="G4TTK1"/>
<keyword evidence="3" id="KW-1185">Reference proteome</keyword>
<dbReference type="Gene3D" id="3.40.50.720">
    <property type="entry name" value="NAD(P)-binding Rossmann-like Domain"/>
    <property type="match status" value="1"/>
</dbReference>
<name>G4TTK1_SERID</name>
<dbReference type="STRING" id="1109443.G4TTK1"/>
<dbReference type="OMA" id="TDFKHVD"/>
<dbReference type="FunCoup" id="G4TTK1">
    <property type="interactions" value="8"/>
</dbReference>
<dbReference type="PANTHER" id="PTHR45348">
    <property type="entry name" value="HYPOTHETICAL OXIDOREDUCTASE (EUROFUNG)"/>
    <property type="match status" value="1"/>
</dbReference>
<dbReference type="HOGENOM" id="CLU_026673_16_1_1"/>
<dbReference type="InterPro" id="IPR036291">
    <property type="entry name" value="NAD(P)-bd_dom_sf"/>
</dbReference>
<dbReference type="Pfam" id="PF08240">
    <property type="entry name" value="ADH_N"/>
    <property type="match status" value="1"/>
</dbReference>
<proteinExistence type="predicted"/>
<dbReference type="PANTHER" id="PTHR45348:SF2">
    <property type="entry name" value="ZINC-TYPE ALCOHOL DEHYDROGENASE-LIKE PROTEIN C2E1P3.01"/>
    <property type="match status" value="1"/>
</dbReference>
<comment type="caution">
    <text evidence="2">The sequence shown here is derived from an EMBL/GenBank/DDBJ whole genome shotgun (WGS) entry which is preliminary data.</text>
</comment>
<dbReference type="Pfam" id="PF00107">
    <property type="entry name" value="ADH_zinc_N"/>
    <property type="match status" value="1"/>
</dbReference>
<evidence type="ECO:0000259" key="1">
    <source>
        <dbReference type="SMART" id="SM00829"/>
    </source>
</evidence>
<evidence type="ECO:0000313" key="3">
    <source>
        <dbReference type="Proteomes" id="UP000007148"/>
    </source>
</evidence>
<dbReference type="CDD" id="cd08249">
    <property type="entry name" value="enoyl_reductase_like"/>
    <property type="match status" value="1"/>
</dbReference>
<dbReference type="SMART" id="SM00829">
    <property type="entry name" value="PKS_ER"/>
    <property type="match status" value="1"/>
</dbReference>
<reference evidence="2 3" key="1">
    <citation type="journal article" date="2011" name="PLoS Pathog.">
        <title>Endophytic Life Strategies Decoded by Genome and Transcriptome Analyses of the Mutualistic Root Symbiont Piriformospora indica.</title>
        <authorList>
            <person name="Zuccaro A."/>
            <person name="Lahrmann U."/>
            <person name="Guldener U."/>
            <person name="Langen G."/>
            <person name="Pfiffi S."/>
            <person name="Biedenkopf D."/>
            <person name="Wong P."/>
            <person name="Samans B."/>
            <person name="Grimm C."/>
            <person name="Basiewicz M."/>
            <person name="Murat C."/>
            <person name="Martin F."/>
            <person name="Kogel K.H."/>
        </authorList>
    </citation>
    <scope>NUCLEOTIDE SEQUENCE [LARGE SCALE GENOMIC DNA]</scope>
    <source>
        <strain evidence="2 3">DSM 11827</strain>
    </source>
</reference>
<dbReference type="AlphaFoldDB" id="G4TTK1"/>
<accession>G4TTK1</accession>
<gene>
    <name evidence="2" type="ORF">PIIN_08596</name>
</gene>
<dbReference type="GO" id="GO:0016651">
    <property type="term" value="F:oxidoreductase activity, acting on NAD(P)H"/>
    <property type="evidence" value="ECO:0007669"/>
    <property type="project" value="InterPro"/>
</dbReference>
<dbReference type="SUPFAM" id="SSF50129">
    <property type="entry name" value="GroES-like"/>
    <property type="match status" value="1"/>
</dbReference>
<evidence type="ECO:0000313" key="2">
    <source>
        <dbReference type="EMBL" id="CCA74644.1"/>
    </source>
</evidence>
<organism evidence="2 3">
    <name type="scientific">Serendipita indica (strain DSM 11827)</name>
    <name type="common">Root endophyte fungus</name>
    <name type="synonym">Piriformospora indica</name>
    <dbReference type="NCBI Taxonomy" id="1109443"/>
    <lineage>
        <taxon>Eukaryota</taxon>
        <taxon>Fungi</taxon>
        <taxon>Dikarya</taxon>
        <taxon>Basidiomycota</taxon>
        <taxon>Agaricomycotina</taxon>
        <taxon>Agaricomycetes</taxon>
        <taxon>Sebacinales</taxon>
        <taxon>Serendipitaceae</taxon>
        <taxon>Serendipita</taxon>
    </lineage>
</organism>
<dbReference type="EMBL" id="CAFZ01000338">
    <property type="protein sequence ID" value="CCA74644.1"/>
    <property type="molecule type" value="Genomic_DNA"/>
</dbReference>
<dbReference type="InterPro" id="IPR013149">
    <property type="entry name" value="ADH-like_C"/>
</dbReference>
<dbReference type="InterPro" id="IPR013154">
    <property type="entry name" value="ADH-like_N"/>
</dbReference>
<dbReference type="Proteomes" id="UP000007148">
    <property type="component" value="Unassembled WGS sequence"/>
</dbReference>
<protein>
    <submittedName>
        <fullName evidence="2">Related to toxD protein</fullName>
    </submittedName>
</protein>
<dbReference type="SUPFAM" id="SSF51735">
    <property type="entry name" value="NAD(P)-binding Rossmann-fold domains"/>
    <property type="match status" value="1"/>
</dbReference>
<sequence length="341" mass="36627">MSLPATHKALVVVEPGKVAVKEQPLPKYGDDELLVNVKAVALNPTDWKHIDNLLKPGQSIGCDFAGDVAAVGSNAQSKGFSVGDPVAGFIRGGFVVHDNGAFQEYVAALPENIWHKPASLPYEDAAPMGGIALSTAVHAIHGTLNFPYESTDPQPILIWSGATGVGMYAIKIASLAGLKVVTTASEKNWELVKSLGADAVFDYKDPQVVQKIQQWAQSSGHGPLRAALDTISEHGSTNLCVEAVGQGGRVITLLPPPKEFDSKGAEVKTILVYTTLKPKNADDHRKMAEWYKKIPSYIESGKLYKGIVPLKVFHGFDQLPEAIDYVRQGKVSAQKLVVTLK</sequence>
<feature type="domain" description="Enoyl reductase (ER)" evidence="1">
    <location>
        <begin position="16"/>
        <end position="338"/>
    </location>
</feature>
<dbReference type="InterPro" id="IPR011032">
    <property type="entry name" value="GroES-like_sf"/>
</dbReference>
<dbReference type="Gene3D" id="3.90.180.10">
    <property type="entry name" value="Medium-chain alcohol dehydrogenases, catalytic domain"/>
    <property type="match status" value="1"/>
</dbReference>
<dbReference type="InterPro" id="IPR047122">
    <property type="entry name" value="Trans-enoyl_RdTase-like"/>
</dbReference>
<dbReference type="OrthoDB" id="3233595at2759"/>